<accession>A0A1V1NQA1</accession>
<gene>
    <name evidence="5" type="ORF">OMM_00526</name>
</gene>
<dbReference type="Proteomes" id="UP000189670">
    <property type="component" value="Unassembled WGS sequence"/>
</dbReference>
<dbReference type="Gene3D" id="2.30.42.10">
    <property type="match status" value="2"/>
</dbReference>
<proteinExistence type="inferred from homology"/>
<sequence length="336" mass="36848">MESLSKKCPQNFKVWVSFLMGMVVIIIAIVVFDSVLIRSRIGQVQEGPRDINIETPATSLTLDYAKTVSSTKDESEAWLGIEPRDINSQMADQLGLSIDSGVLVSQVIPGSPAEAAGLLRGDILYEYEYRDIKDTDHLEKMLEKSDPGERVKISLFRQGDRMVIYALLGERSAIPDPSIRQITGDTTDSSGQLGMVITELMPPLCATYGIPPNEQGVLVLKIIPGSLADKAGVRKGDLIRYMNQTAIIHISDFFDALESSQNQILMNVYRQGAEFYISVTNTKTVLDSANAQQNTPIIAAAQEGIGMNRPLYVPGYDQTQSGEPDEKTTTSKLISL</sequence>
<feature type="transmembrane region" description="Helical" evidence="3">
    <location>
        <begin position="12"/>
        <end position="32"/>
    </location>
</feature>
<dbReference type="PROSITE" id="PS50106">
    <property type="entry name" value="PDZ"/>
    <property type="match status" value="2"/>
</dbReference>
<keyword evidence="3" id="KW-0472">Membrane</keyword>
<evidence type="ECO:0000256" key="2">
    <source>
        <dbReference type="SAM" id="MobiDB-lite"/>
    </source>
</evidence>
<evidence type="ECO:0000259" key="4">
    <source>
        <dbReference type="PROSITE" id="PS50106"/>
    </source>
</evidence>
<keyword evidence="3" id="KW-0812">Transmembrane</keyword>
<dbReference type="AlphaFoldDB" id="A0A1V1NQA1"/>
<evidence type="ECO:0000313" key="5">
    <source>
        <dbReference type="EMBL" id="ETR64748.1"/>
    </source>
</evidence>
<evidence type="ECO:0000256" key="3">
    <source>
        <dbReference type="SAM" id="Phobius"/>
    </source>
</evidence>
<name>A0A1V1NQA1_9BACT</name>
<feature type="domain" description="PDZ" evidence="4">
    <location>
        <begin position="94"/>
        <end position="159"/>
    </location>
</feature>
<feature type="region of interest" description="Disordered" evidence="2">
    <location>
        <begin position="315"/>
        <end position="336"/>
    </location>
</feature>
<dbReference type="EMBL" id="ATBP01003705">
    <property type="protein sequence ID" value="ETR64748.1"/>
    <property type="molecule type" value="Genomic_DNA"/>
</dbReference>
<keyword evidence="3" id="KW-1133">Transmembrane helix</keyword>
<evidence type="ECO:0000313" key="6">
    <source>
        <dbReference type="Proteomes" id="UP000189670"/>
    </source>
</evidence>
<reference evidence="6" key="1">
    <citation type="submission" date="2012-11" db="EMBL/GenBank/DDBJ databases">
        <authorList>
            <person name="Lucero-Rivera Y.E."/>
            <person name="Tovar-Ramirez D."/>
        </authorList>
    </citation>
    <scope>NUCLEOTIDE SEQUENCE [LARGE SCALE GENOMIC DNA]</scope>
    <source>
        <strain evidence="6">Araruama</strain>
    </source>
</reference>
<dbReference type="SMART" id="SM00228">
    <property type="entry name" value="PDZ"/>
    <property type="match status" value="2"/>
</dbReference>
<comment type="similarity">
    <text evidence="1">Belongs to the peptidase S1C family.</text>
</comment>
<dbReference type="PANTHER" id="PTHR22939:SF129">
    <property type="entry name" value="SERINE PROTEASE HTRA2, MITOCHONDRIAL"/>
    <property type="match status" value="1"/>
</dbReference>
<dbReference type="InterPro" id="IPR036034">
    <property type="entry name" value="PDZ_sf"/>
</dbReference>
<comment type="caution">
    <text evidence="5">The sequence shown here is derived from an EMBL/GenBank/DDBJ whole genome shotgun (WGS) entry which is preliminary data.</text>
</comment>
<dbReference type="SUPFAM" id="SSF50156">
    <property type="entry name" value="PDZ domain-like"/>
    <property type="match status" value="2"/>
</dbReference>
<organism evidence="5 6">
    <name type="scientific">Candidatus Magnetoglobus multicellularis str. Araruama</name>
    <dbReference type="NCBI Taxonomy" id="890399"/>
    <lineage>
        <taxon>Bacteria</taxon>
        <taxon>Pseudomonadati</taxon>
        <taxon>Thermodesulfobacteriota</taxon>
        <taxon>Desulfobacteria</taxon>
        <taxon>Desulfobacterales</taxon>
        <taxon>Desulfobacteraceae</taxon>
        <taxon>Candidatus Magnetoglobus</taxon>
    </lineage>
</organism>
<dbReference type="InterPro" id="IPR001478">
    <property type="entry name" value="PDZ"/>
</dbReference>
<protein>
    <submittedName>
        <fullName evidence="5">MamP2</fullName>
    </submittedName>
</protein>
<dbReference type="PANTHER" id="PTHR22939">
    <property type="entry name" value="SERINE PROTEASE FAMILY S1C HTRA-RELATED"/>
    <property type="match status" value="1"/>
</dbReference>
<evidence type="ECO:0000256" key="1">
    <source>
        <dbReference type="ARBA" id="ARBA00010541"/>
    </source>
</evidence>
<feature type="domain" description="PDZ" evidence="4">
    <location>
        <begin position="188"/>
        <end position="272"/>
    </location>
</feature>
<dbReference type="Pfam" id="PF13180">
    <property type="entry name" value="PDZ_2"/>
    <property type="match status" value="1"/>
</dbReference>